<feature type="transmembrane region" description="Helical" evidence="1">
    <location>
        <begin position="187"/>
        <end position="209"/>
    </location>
</feature>
<dbReference type="EMBL" id="JBHSFE010000021">
    <property type="protein sequence ID" value="MFC4611108.1"/>
    <property type="molecule type" value="Genomic_DNA"/>
</dbReference>
<feature type="transmembrane region" description="Helical" evidence="1">
    <location>
        <begin position="702"/>
        <end position="722"/>
    </location>
</feature>
<feature type="transmembrane region" description="Helical" evidence="1">
    <location>
        <begin position="445"/>
        <end position="464"/>
    </location>
</feature>
<feature type="transmembrane region" description="Helical" evidence="1">
    <location>
        <begin position="772"/>
        <end position="798"/>
    </location>
</feature>
<feature type="transmembrane region" description="Helical" evidence="1">
    <location>
        <begin position="247"/>
        <end position="265"/>
    </location>
</feature>
<feature type="transmembrane region" description="Helical" evidence="1">
    <location>
        <begin position="734"/>
        <end position="752"/>
    </location>
</feature>
<feature type="transmembrane region" description="Helical" evidence="1">
    <location>
        <begin position="325"/>
        <end position="349"/>
    </location>
</feature>
<feature type="transmembrane region" description="Helical" evidence="1">
    <location>
        <begin position="476"/>
        <end position="496"/>
    </location>
</feature>
<accession>A0ABV9GD70</accession>
<feature type="transmembrane region" description="Helical" evidence="1">
    <location>
        <begin position="680"/>
        <end position="696"/>
    </location>
</feature>
<dbReference type="Pfam" id="PF19683">
    <property type="entry name" value="DUF6185"/>
    <property type="match status" value="2"/>
</dbReference>
<dbReference type="Proteomes" id="UP001595993">
    <property type="component" value="Unassembled WGS sequence"/>
</dbReference>
<gene>
    <name evidence="2" type="ORF">ACFO9E_25425</name>
</gene>
<name>A0ABV9GD70_9ACTN</name>
<dbReference type="RefSeq" id="WP_381199819.1">
    <property type="nucleotide sequence ID" value="NZ_JBHSFE010000021.1"/>
</dbReference>
<protein>
    <submittedName>
        <fullName evidence="2">DUF6185 family protein</fullName>
    </submittedName>
</protein>
<keyword evidence="1" id="KW-0812">Transmembrane</keyword>
<keyword evidence="3" id="KW-1185">Reference proteome</keyword>
<dbReference type="InterPro" id="IPR046176">
    <property type="entry name" value="DUF6185"/>
</dbReference>
<feature type="transmembrane region" description="Helical" evidence="1">
    <location>
        <begin position="502"/>
        <end position="521"/>
    </location>
</feature>
<sequence>MDSELSFSRKHPDFVEVLQVTTIKLPKQKGDGTDELTLSPHTPKYHHALRCLLLRSNASQKIGKWHPEWQSTSDQPFTQKDAVVVNYKSWNLIRSAGTFEVGPWTVEVGPTDWKATLHPPDALTEASWQTVEVHPGGLEISDAPGVSSIEKDSRVWSGYKPDPEIRQKIYVKLVPPRDLATQGRVSWIGSLGVASWWVCASAVIAASAWPLRRKTDLAKTALQWAGVSAALGLTLLLLLRPSPSMNPWRAFIGISSGFTLVLLARPWLPLKQGSYDRHRGLKNCKAVVATAAGAAAAIGLLVILAPHLFGLPTNLMPEAPPPTSGIVGLALLDLSMLWLWLTAIVAWAWRFAREGKFGEPSSNGEPEHPESSGGSQAEHLLRHIAAVGAALAVVAAMVVACRVLSFQMRWKRANLIGDASSLFGIDYRSALSQQLADFASIGPQWAYSYTWVLAGIALVALLHSKSRTGPETLGPEGVDLLLVTAVFAIVVALRGVTFAGSVAAVYGLWLPLNMVALFAVVKAGRRWSVLSRVDRKTETHCVAAELGDPAKHKQLMESARRCRDLLRQLHLVDHGRAEETTRRSLQKQLHSLHRWRPGGCRHDCLPDPVSVVDVALSWGPHPHWWENALNAARWASIFGILPSAITAWYENAYGAKHWDFTLDLPTGIPDAIGTFLTREISFAGAGLVLGALWRVLPGERGPVRAFNLFIAWLIPIGVVAALNHSIDLKELGMAILNVILMLMVLTLTSMWVDTDTFSRERHYWTKRFGLLTSIYQVHGLSGQIAFLITQLAAAVGIWKTIATK</sequence>
<evidence type="ECO:0000313" key="2">
    <source>
        <dbReference type="EMBL" id="MFC4611108.1"/>
    </source>
</evidence>
<reference evidence="3" key="1">
    <citation type="journal article" date="2019" name="Int. J. Syst. Evol. Microbiol.">
        <title>The Global Catalogue of Microorganisms (GCM) 10K type strain sequencing project: providing services to taxonomists for standard genome sequencing and annotation.</title>
        <authorList>
            <consortium name="The Broad Institute Genomics Platform"/>
            <consortium name="The Broad Institute Genome Sequencing Center for Infectious Disease"/>
            <person name="Wu L."/>
            <person name="Ma J."/>
        </authorList>
    </citation>
    <scope>NUCLEOTIDE SEQUENCE [LARGE SCALE GENOMIC DNA]</scope>
    <source>
        <strain evidence="3">CGMCC 4.7139</strain>
    </source>
</reference>
<evidence type="ECO:0000313" key="3">
    <source>
        <dbReference type="Proteomes" id="UP001595993"/>
    </source>
</evidence>
<organism evidence="2 3">
    <name type="scientific">Streptomyces maoxianensis</name>
    <dbReference type="NCBI Taxonomy" id="1459942"/>
    <lineage>
        <taxon>Bacteria</taxon>
        <taxon>Bacillati</taxon>
        <taxon>Actinomycetota</taxon>
        <taxon>Actinomycetes</taxon>
        <taxon>Kitasatosporales</taxon>
        <taxon>Streptomycetaceae</taxon>
        <taxon>Streptomyces</taxon>
    </lineage>
</organism>
<evidence type="ECO:0000256" key="1">
    <source>
        <dbReference type="SAM" id="Phobius"/>
    </source>
</evidence>
<feature type="transmembrane region" description="Helical" evidence="1">
    <location>
        <begin position="221"/>
        <end position="241"/>
    </location>
</feature>
<keyword evidence="1" id="KW-1133">Transmembrane helix</keyword>
<feature type="transmembrane region" description="Helical" evidence="1">
    <location>
        <begin position="286"/>
        <end position="305"/>
    </location>
</feature>
<keyword evidence="1" id="KW-0472">Membrane</keyword>
<comment type="caution">
    <text evidence="2">The sequence shown here is derived from an EMBL/GenBank/DDBJ whole genome shotgun (WGS) entry which is preliminary data.</text>
</comment>
<feature type="transmembrane region" description="Helical" evidence="1">
    <location>
        <begin position="384"/>
        <end position="405"/>
    </location>
</feature>
<proteinExistence type="predicted"/>